<dbReference type="OrthoDB" id="6150133at2759"/>
<feature type="region of interest" description="Disordered" evidence="1">
    <location>
        <begin position="256"/>
        <end position="322"/>
    </location>
</feature>
<feature type="compositionally biased region" description="Polar residues" evidence="1">
    <location>
        <begin position="1"/>
        <end position="12"/>
    </location>
</feature>
<sequence length="413" mass="46363">MDPTHPSKSNHGSPDGVNKPKMLKSSKQGGRGGSRSQNKVRVHLPPIESYEKELEFPADAPGRVVVRLERLMGTDRVRLTDTKYMATLLERLEEQERQAWTTRRIGRIKAERNRYRKLAIDGLMEPGRDMQDLYKGQSSAQPFSKNGPQHHVDTNGYSASNRRGQLLKHLMFVSSVLVLSSGLCTQVDPFMTDNSGGAFKYYPGHSVYEGFGPGVSEVGDLESSQSQMKMGRSSTQQLGIKKSIIESSSNVSIISSKAKGVTPKASSVRIQSPLKESESRPRERLSRRGTKHTRVKSTSTQGRPSTSKDLGDTENQDGTPARVRSYSIKLSEQISMMDFPELPEMEKRYGIPSDTDLLEWGPFRDQLVDTVFHEDGQRVWDLYQMAEDVLGVYSREIETSDDFSLKLNRLMRG</sequence>
<protein>
    <submittedName>
        <fullName evidence="2">Uncharacterized protein</fullName>
    </submittedName>
</protein>
<feature type="compositionally biased region" description="Basic and acidic residues" evidence="1">
    <location>
        <begin position="275"/>
        <end position="286"/>
    </location>
</feature>
<reference evidence="2 3" key="1">
    <citation type="submission" date="2015-12" db="EMBL/GenBank/DDBJ databases">
        <title>The genome of Folsomia candida.</title>
        <authorList>
            <person name="Faddeeva A."/>
            <person name="Derks M.F."/>
            <person name="Anvar Y."/>
            <person name="Smit S."/>
            <person name="Van Straalen N."/>
            <person name="Roelofs D."/>
        </authorList>
    </citation>
    <scope>NUCLEOTIDE SEQUENCE [LARGE SCALE GENOMIC DNA]</scope>
    <source>
        <strain evidence="2 3">VU population</strain>
        <tissue evidence="2">Whole body</tissue>
    </source>
</reference>
<accession>A0A226E544</accession>
<feature type="region of interest" description="Disordered" evidence="1">
    <location>
        <begin position="1"/>
        <end position="42"/>
    </location>
</feature>
<organism evidence="2 3">
    <name type="scientific">Folsomia candida</name>
    <name type="common">Springtail</name>
    <dbReference type="NCBI Taxonomy" id="158441"/>
    <lineage>
        <taxon>Eukaryota</taxon>
        <taxon>Metazoa</taxon>
        <taxon>Ecdysozoa</taxon>
        <taxon>Arthropoda</taxon>
        <taxon>Hexapoda</taxon>
        <taxon>Collembola</taxon>
        <taxon>Entomobryomorpha</taxon>
        <taxon>Isotomoidea</taxon>
        <taxon>Isotomidae</taxon>
        <taxon>Proisotominae</taxon>
        <taxon>Folsomia</taxon>
    </lineage>
</organism>
<feature type="compositionally biased region" description="Polar residues" evidence="1">
    <location>
        <begin position="296"/>
        <end position="308"/>
    </location>
</feature>
<name>A0A226E544_FOLCA</name>
<gene>
    <name evidence="2" type="ORF">Fcan01_13570</name>
</gene>
<comment type="caution">
    <text evidence="2">The sequence shown here is derived from an EMBL/GenBank/DDBJ whole genome shotgun (WGS) entry which is preliminary data.</text>
</comment>
<dbReference type="AlphaFoldDB" id="A0A226E544"/>
<evidence type="ECO:0000313" key="2">
    <source>
        <dbReference type="EMBL" id="OXA52164.1"/>
    </source>
</evidence>
<keyword evidence="3" id="KW-1185">Reference proteome</keyword>
<evidence type="ECO:0000313" key="3">
    <source>
        <dbReference type="Proteomes" id="UP000198287"/>
    </source>
</evidence>
<evidence type="ECO:0000256" key="1">
    <source>
        <dbReference type="SAM" id="MobiDB-lite"/>
    </source>
</evidence>
<proteinExistence type="predicted"/>
<dbReference type="EMBL" id="LNIX01000007">
    <property type="protein sequence ID" value="OXA52164.1"/>
    <property type="molecule type" value="Genomic_DNA"/>
</dbReference>
<dbReference type="Proteomes" id="UP000198287">
    <property type="component" value="Unassembled WGS sequence"/>
</dbReference>